<feature type="signal peptide" evidence="6">
    <location>
        <begin position="1"/>
        <end position="17"/>
    </location>
</feature>
<comment type="caution">
    <text evidence="8">The sequence shown here is derived from an EMBL/GenBank/DDBJ whole genome shotgun (WGS) entry which is preliminary data.</text>
</comment>
<keyword evidence="6" id="KW-0732">Signal</keyword>
<feature type="domain" description="Peptidase S1" evidence="7">
    <location>
        <begin position="39"/>
        <end position="282"/>
    </location>
</feature>
<evidence type="ECO:0000256" key="1">
    <source>
        <dbReference type="ARBA" id="ARBA00007664"/>
    </source>
</evidence>
<name>A0AAN8S2Z7_POLSC</name>
<dbReference type="InterPro" id="IPR001314">
    <property type="entry name" value="Peptidase_S1A"/>
</dbReference>
<dbReference type="InterPro" id="IPR001254">
    <property type="entry name" value="Trypsin_dom"/>
</dbReference>
<dbReference type="Gene3D" id="2.40.10.10">
    <property type="entry name" value="Trypsin-like serine proteases"/>
    <property type="match status" value="1"/>
</dbReference>
<dbReference type="GO" id="GO:0006508">
    <property type="term" value="P:proteolysis"/>
    <property type="evidence" value="ECO:0007669"/>
    <property type="project" value="UniProtKB-KW"/>
</dbReference>
<keyword evidence="3" id="KW-0378">Hydrolase</keyword>
<evidence type="ECO:0000256" key="2">
    <source>
        <dbReference type="ARBA" id="ARBA00022670"/>
    </source>
</evidence>
<comment type="similarity">
    <text evidence="1">Belongs to the peptidase S1 family.</text>
</comment>
<sequence>MEVTLLFCLVFLSSVLGGDDLPHELGKLSSESLSISSRIYGGNMAAEGQFPYMVMVFTRMTNGELRRCSASRVAKDWVLTAAICILDGMTEKDIILVAGRANLELYILARKYIPFDNVIRDNSLDTEERRAKSFFRHPKYSQGQTHDNIALIELKTPFTDKVSLLKISPDEKDRQDNCTILGWGETEASRDNGKLMYAKAISAVTPSFGCTHKNSGNFYCLDDVTKGICLRDFGGPLVCDGMAWGVASHFVPETVLISCGRNYEQYYTEIYPYKSWLDLYLPNASSPLNLSGTVLFTTFMCCNVVWRVNFKITALHFICPTCGVDHKVAGRENYLTHHQIDTASTNYKTDI</sequence>
<keyword evidence="2" id="KW-0645">Protease</keyword>
<evidence type="ECO:0000256" key="5">
    <source>
        <dbReference type="ARBA" id="ARBA00023157"/>
    </source>
</evidence>
<organism evidence="8 9">
    <name type="scientific">Polyplax serrata</name>
    <name type="common">Common mouse louse</name>
    <dbReference type="NCBI Taxonomy" id="468196"/>
    <lineage>
        <taxon>Eukaryota</taxon>
        <taxon>Metazoa</taxon>
        <taxon>Ecdysozoa</taxon>
        <taxon>Arthropoda</taxon>
        <taxon>Hexapoda</taxon>
        <taxon>Insecta</taxon>
        <taxon>Pterygota</taxon>
        <taxon>Neoptera</taxon>
        <taxon>Paraneoptera</taxon>
        <taxon>Psocodea</taxon>
        <taxon>Troctomorpha</taxon>
        <taxon>Phthiraptera</taxon>
        <taxon>Anoplura</taxon>
        <taxon>Polyplacidae</taxon>
        <taxon>Polyplax</taxon>
    </lineage>
</organism>
<dbReference type="SMART" id="SM00020">
    <property type="entry name" value="Tryp_SPc"/>
    <property type="match status" value="1"/>
</dbReference>
<gene>
    <name evidence="8" type="ORF">RUM43_003087</name>
</gene>
<dbReference type="AlphaFoldDB" id="A0AAN8S2Z7"/>
<dbReference type="Pfam" id="PF00089">
    <property type="entry name" value="Trypsin"/>
    <property type="match status" value="1"/>
</dbReference>
<dbReference type="EMBL" id="JAWJWE010000036">
    <property type="protein sequence ID" value="KAK6629270.1"/>
    <property type="molecule type" value="Genomic_DNA"/>
</dbReference>
<accession>A0AAN8S2Z7</accession>
<evidence type="ECO:0000259" key="7">
    <source>
        <dbReference type="PROSITE" id="PS50240"/>
    </source>
</evidence>
<dbReference type="PANTHER" id="PTHR24276:SF98">
    <property type="entry name" value="FI18310P1-RELATED"/>
    <property type="match status" value="1"/>
</dbReference>
<evidence type="ECO:0000256" key="4">
    <source>
        <dbReference type="ARBA" id="ARBA00022825"/>
    </source>
</evidence>
<evidence type="ECO:0000256" key="6">
    <source>
        <dbReference type="SAM" id="SignalP"/>
    </source>
</evidence>
<dbReference type="PRINTS" id="PR00722">
    <property type="entry name" value="CHYMOTRYPSIN"/>
</dbReference>
<dbReference type="Proteomes" id="UP001372834">
    <property type="component" value="Unassembled WGS sequence"/>
</dbReference>
<keyword evidence="5" id="KW-1015">Disulfide bond</keyword>
<evidence type="ECO:0000313" key="9">
    <source>
        <dbReference type="Proteomes" id="UP001372834"/>
    </source>
</evidence>
<dbReference type="PROSITE" id="PS50240">
    <property type="entry name" value="TRYPSIN_DOM"/>
    <property type="match status" value="1"/>
</dbReference>
<reference evidence="8 9" key="1">
    <citation type="submission" date="2023-10" db="EMBL/GenBank/DDBJ databases">
        <title>Genomes of two closely related lineages of the louse Polyplax serrata with different host specificities.</title>
        <authorList>
            <person name="Martinu J."/>
            <person name="Tarabai H."/>
            <person name="Stefka J."/>
            <person name="Hypsa V."/>
        </authorList>
    </citation>
    <scope>NUCLEOTIDE SEQUENCE [LARGE SCALE GENOMIC DNA]</scope>
    <source>
        <strain evidence="8">HR10_N</strain>
    </source>
</reference>
<protein>
    <recommendedName>
        <fullName evidence="7">Peptidase S1 domain-containing protein</fullName>
    </recommendedName>
</protein>
<evidence type="ECO:0000313" key="8">
    <source>
        <dbReference type="EMBL" id="KAK6629270.1"/>
    </source>
</evidence>
<evidence type="ECO:0000256" key="3">
    <source>
        <dbReference type="ARBA" id="ARBA00022801"/>
    </source>
</evidence>
<keyword evidence="4" id="KW-0720">Serine protease</keyword>
<dbReference type="GO" id="GO:0004252">
    <property type="term" value="F:serine-type endopeptidase activity"/>
    <property type="evidence" value="ECO:0007669"/>
    <property type="project" value="InterPro"/>
</dbReference>
<dbReference type="InterPro" id="IPR050430">
    <property type="entry name" value="Peptidase_S1"/>
</dbReference>
<dbReference type="PANTHER" id="PTHR24276">
    <property type="entry name" value="POLYSERASE-RELATED"/>
    <property type="match status" value="1"/>
</dbReference>
<dbReference type="InterPro" id="IPR043504">
    <property type="entry name" value="Peptidase_S1_PA_chymotrypsin"/>
</dbReference>
<dbReference type="InterPro" id="IPR009003">
    <property type="entry name" value="Peptidase_S1_PA"/>
</dbReference>
<feature type="chain" id="PRO_5042941137" description="Peptidase S1 domain-containing protein" evidence="6">
    <location>
        <begin position="18"/>
        <end position="351"/>
    </location>
</feature>
<dbReference type="SUPFAM" id="SSF50494">
    <property type="entry name" value="Trypsin-like serine proteases"/>
    <property type="match status" value="1"/>
</dbReference>
<proteinExistence type="inferred from homology"/>